<gene>
    <name evidence="2" type="ORF">ABS767_11410</name>
</gene>
<feature type="domain" description="HTH cro/C1-type" evidence="1">
    <location>
        <begin position="58"/>
        <end position="87"/>
    </location>
</feature>
<proteinExistence type="predicted"/>
<reference evidence="2 3" key="1">
    <citation type="submission" date="2024-06" db="EMBL/GenBank/DDBJ databases">
        <authorList>
            <person name="Kaempfer P."/>
            <person name="Viver T."/>
        </authorList>
    </citation>
    <scope>NUCLEOTIDE SEQUENCE [LARGE SCALE GENOMIC DNA]</scope>
    <source>
        <strain evidence="2 3">ST-64</strain>
    </source>
</reference>
<dbReference type="InterPro" id="IPR010982">
    <property type="entry name" value="Lambda_DNA-bd_dom_sf"/>
</dbReference>
<comment type="caution">
    <text evidence="2">The sequence shown here is derived from an EMBL/GenBank/DDBJ whole genome shotgun (WGS) entry which is preliminary data.</text>
</comment>
<dbReference type="CDD" id="cd00093">
    <property type="entry name" value="HTH_XRE"/>
    <property type="match status" value="1"/>
</dbReference>
<keyword evidence="3" id="KW-1185">Reference proteome</keyword>
<dbReference type="SUPFAM" id="SSF47413">
    <property type="entry name" value="lambda repressor-like DNA-binding domains"/>
    <property type="match status" value="1"/>
</dbReference>
<evidence type="ECO:0000313" key="2">
    <source>
        <dbReference type="EMBL" id="MFL9841573.1"/>
    </source>
</evidence>
<dbReference type="InterPro" id="IPR001387">
    <property type="entry name" value="Cro/C1-type_HTH"/>
</dbReference>
<dbReference type="Proteomes" id="UP001629244">
    <property type="component" value="Unassembled WGS sequence"/>
</dbReference>
<dbReference type="Gene3D" id="1.10.260.40">
    <property type="entry name" value="lambda repressor-like DNA-binding domains"/>
    <property type="match status" value="1"/>
</dbReference>
<organism evidence="2 3">
    <name type="scientific">Sphingomonas plantiphila</name>
    <dbReference type="NCBI Taxonomy" id="3163295"/>
    <lineage>
        <taxon>Bacteria</taxon>
        <taxon>Pseudomonadati</taxon>
        <taxon>Pseudomonadota</taxon>
        <taxon>Alphaproteobacteria</taxon>
        <taxon>Sphingomonadales</taxon>
        <taxon>Sphingomonadaceae</taxon>
        <taxon>Sphingomonas</taxon>
    </lineage>
</organism>
<dbReference type="SMART" id="SM00530">
    <property type="entry name" value="HTH_XRE"/>
    <property type="match status" value="2"/>
</dbReference>
<protein>
    <submittedName>
        <fullName evidence="2">XRE family transcriptional regulator</fullName>
    </submittedName>
</protein>
<name>A0ABW8YMQ9_9SPHN</name>
<dbReference type="EMBL" id="JBELQC010000001">
    <property type="protein sequence ID" value="MFL9841573.1"/>
    <property type="molecule type" value="Genomic_DNA"/>
</dbReference>
<sequence>MDAPVKLHASIAAPGAVPVDTWRNFVFPNRIREFRRKAGLHRLIALSHRLPELTYIRLSKIERGEVFARARELVDIAAALDIPPDALLIDVDAPDFSIERWAEPFVGVTVPDPARERFAALLAAAVRHVRATDRTLTIQAIAERHGIAPVNLSRLENAQRAFEDWNAPTREAICAMLGASDEAALRARVDGLLRNGDLAPWLAAISDPEERLRRTREKVAALRAEIADPDPKAPRTVVPLPRAAGAEAIAVIGIAGPDGLIADHDTGERVAPPPGGGRRMFALRMCRATLGAALPGQSILFVDPDRYPVAGGLAVLREADGYRVLSISVGPDGLLVGHSQHPPRSIDLADITQDRLYAVIAARFV</sequence>
<accession>A0ABW8YMQ9</accession>
<evidence type="ECO:0000259" key="1">
    <source>
        <dbReference type="PROSITE" id="PS50943"/>
    </source>
</evidence>
<dbReference type="PROSITE" id="PS50943">
    <property type="entry name" value="HTH_CROC1"/>
    <property type="match status" value="1"/>
</dbReference>
<evidence type="ECO:0000313" key="3">
    <source>
        <dbReference type="Proteomes" id="UP001629244"/>
    </source>
</evidence>
<dbReference type="RefSeq" id="WP_408078468.1">
    <property type="nucleotide sequence ID" value="NZ_JBELQC010000001.1"/>
</dbReference>